<sequence>MHSTAIASERYPIILIPGVCGSKMDAVNRKTGKVERAWVSNDLFPPRMGRKFSQYLWGYPDPETEVYTSYVDQYADVRVVEGLAGCDYLIDHPIIKGIERRFPKVQLGRYFARFAERLEKEYGYVPGETLFGFAFDWRQPMYSPLVIGRLRDLIERIRRQNGGKPVLILAHSLGGIVAKAYCQHYQDWFGQIRRLITLGTPFDISSSMIYLSYLNGYALSIPGVRQLTARVIQVSSAATICLSGPPPMQAFDSTASTQDEPPQYFTPCLFIKRRCDLEPVSADTPDLTMATRTEPAQTSIVPASADIKSKTPISVDLDLERYGTAIPELPAVLLDTFLSDPTILAEDHRATTYQILLSCIKKRGVVRGMTNVEKPRKTGRYLPAVLEAKYPTKLRTPSEEALTNAAGTWEWEVFSIWPHFGRENGKKQVLHPYFELRDGRLMIRKDCSQTNLVQTLGFPKGISQSQNRDMYLLATAQLIYHTSCQLSEPLVRSIKRKYAIREVSFSSPTPGATSPLSGAKAAPWAFPGAIKEKPIYNLLERVETPGTLGAYLFRQYPPYWDRISRSRVLPLVYGGSQDALESMGTEEDKTGMIFGTHRVELATPEPTSIKPATTPETDSPNAASESKKSKKWKKTSGRGRGTTKRDEKDKDFSYLMAPCTTSEFRFISINGTGLRTAAHAIYPDPVGSYHELTQQLPIQIPGDGDGTVLLASALQDGFADTYVHDRVAVPMVNHGYLICSEGVFDLVMRGFGLRS</sequence>
<dbReference type="EMBL" id="VDLU01000004">
    <property type="protein sequence ID" value="TNJ27096.1"/>
    <property type="molecule type" value="Genomic_DNA"/>
</dbReference>
<feature type="compositionally biased region" description="Basic residues" evidence="1">
    <location>
        <begin position="628"/>
        <end position="637"/>
    </location>
</feature>
<gene>
    <name evidence="2" type="ORF">GMRT_12824</name>
</gene>
<dbReference type="OrthoDB" id="10251463at2759"/>
<organism evidence="2 3">
    <name type="scientific">Giardia muris</name>
    <dbReference type="NCBI Taxonomy" id="5742"/>
    <lineage>
        <taxon>Eukaryota</taxon>
        <taxon>Metamonada</taxon>
        <taxon>Diplomonadida</taxon>
        <taxon>Hexamitidae</taxon>
        <taxon>Giardiinae</taxon>
        <taxon>Giardia</taxon>
    </lineage>
</organism>
<dbReference type="VEuPathDB" id="GiardiaDB:GMRT_12824"/>
<comment type="caution">
    <text evidence="2">The sequence shown here is derived from an EMBL/GenBank/DDBJ whole genome shotgun (WGS) entry which is preliminary data.</text>
</comment>
<dbReference type="GO" id="GO:0008374">
    <property type="term" value="F:O-acyltransferase activity"/>
    <property type="evidence" value="ECO:0007669"/>
    <property type="project" value="InterPro"/>
</dbReference>
<evidence type="ECO:0000313" key="3">
    <source>
        <dbReference type="Proteomes" id="UP000315496"/>
    </source>
</evidence>
<dbReference type="AlphaFoldDB" id="A0A4Z1SN12"/>
<reference evidence="2 3" key="1">
    <citation type="submission" date="2019-05" db="EMBL/GenBank/DDBJ databases">
        <title>The compact genome of Giardia muris reveals important steps in the evolution of intestinal protozoan parasites.</title>
        <authorList>
            <person name="Xu F."/>
            <person name="Jimenez-Gonzalez A."/>
            <person name="Einarsson E."/>
            <person name="Astvaldsson A."/>
            <person name="Peirasmaki D."/>
            <person name="Eckmann L."/>
            <person name="Andersson J.O."/>
            <person name="Svard S.G."/>
            <person name="Jerlstrom-Hultqvist J."/>
        </authorList>
    </citation>
    <scope>NUCLEOTIDE SEQUENCE [LARGE SCALE GENOMIC DNA]</scope>
    <source>
        <strain evidence="2 3">Roberts-Thomson</strain>
    </source>
</reference>
<protein>
    <submittedName>
        <fullName evidence="2">Putative Lecithin-cholesterol acyl transferase</fullName>
    </submittedName>
</protein>
<dbReference type="Pfam" id="PF02450">
    <property type="entry name" value="LCAT"/>
    <property type="match status" value="1"/>
</dbReference>
<evidence type="ECO:0000313" key="2">
    <source>
        <dbReference type="EMBL" id="TNJ27096.1"/>
    </source>
</evidence>
<feature type="region of interest" description="Disordered" evidence="1">
    <location>
        <begin position="599"/>
        <end position="647"/>
    </location>
</feature>
<dbReference type="PANTHER" id="PTHR11440">
    <property type="entry name" value="LECITHIN-CHOLESTEROL ACYLTRANSFERASE-RELATED"/>
    <property type="match status" value="1"/>
</dbReference>
<feature type="compositionally biased region" description="Polar residues" evidence="1">
    <location>
        <begin position="610"/>
        <end position="624"/>
    </location>
</feature>
<dbReference type="Proteomes" id="UP000315496">
    <property type="component" value="Chromosome 4"/>
</dbReference>
<keyword evidence="3" id="KW-1185">Reference proteome</keyword>
<accession>A0A4Z1SN12</accession>
<dbReference type="InterPro" id="IPR003386">
    <property type="entry name" value="LACT/PDAT_acylTrfase"/>
</dbReference>
<name>A0A4Z1SN12_GIAMU</name>
<dbReference type="GO" id="GO:0006629">
    <property type="term" value="P:lipid metabolic process"/>
    <property type="evidence" value="ECO:0007669"/>
    <property type="project" value="InterPro"/>
</dbReference>
<evidence type="ECO:0000256" key="1">
    <source>
        <dbReference type="SAM" id="MobiDB-lite"/>
    </source>
</evidence>
<proteinExistence type="predicted"/>
<dbReference type="SUPFAM" id="SSF53474">
    <property type="entry name" value="alpha/beta-Hydrolases"/>
    <property type="match status" value="1"/>
</dbReference>
<dbReference type="Gene3D" id="3.40.50.1820">
    <property type="entry name" value="alpha/beta hydrolase"/>
    <property type="match status" value="1"/>
</dbReference>
<keyword evidence="2" id="KW-0808">Transferase</keyword>
<dbReference type="InterPro" id="IPR029058">
    <property type="entry name" value="AB_hydrolase_fold"/>
</dbReference>